<comment type="caution">
    <text evidence="1">The sequence shown here is derived from an EMBL/GenBank/DDBJ whole genome shotgun (WGS) entry which is preliminary data.</text>
</comment>
<evidence type="ECO:0000313" key="1">
    <source>
        <dbReference type="EMBL" id="KAK7270073.1"/>
    </source>
</evidence>
<reference evidence="1 2" key="1">
    <citation type="submission" date="2024-01" db="EMBL/GenBank/DDBJ databases">
        <title>The genomes of 5 underutilized Papilionoideae crops provide insights into root nodulation and disease resistanc.</title>
        <authorList>
            <person name="Yuan L."/>
        </authorList>
    </citation>
    <scope>NUCLEOTIDE SEQUENCE [LARGE SCALE GENOMIC DNA]</scope>
    <source>
        <strain evidence="1">ZHUSHIDOU_FW_LH</strain>
        <tissue evidence="1">Leaf</tissue>
    </source>
</reference>
<organism evidence="1 2">
    <name type="scientific">Crotalaria pallida</name>
    <name type="common">Smooth rattlebox</name>
    <name type="synonym">Crotalaria striata</name>
    <dbReference type="NCBI Taxonomy" id="3830"/>
    <lineage>
        <taxon>Eukaryota</taxon>
        <taxon>Viridiplantae</taxon>
        <taxon>Streptophyta</taxon>
        <taxon>Embryophyta</taxon>
        <taxon>Tracheophyta</taxon>
        <taxon>Spermatophyta</taxon>
        <taxon>Magnoliopsida</taxon>
        <taxon>eudicotyledons</taxon>
        <taxon>Gunneridae</taxon>
        <taxon>Pentapetalae</taxon>
        <taxon>rosids</taxon>
        <taxon>fabids</taxon>
        <taxon>Fabales</taxon>
        <taxon>Fabaceae</taxon>
        <taxon>Papilionoideae</taxon>
        <taxon>50 kb inversion clade</taxon>
        <taxon>genistoids sensu lato</taxon>
        <taxon>core genistoids</taxon>
        <taxon>Crotalarieae</taxon>
        <taxon>Crotalaria</taxon>
    </lineage>
</organism>
<proteinExistence type="predicted"/>
<protein>
    <submittedName>
        <fullName evidence="1">Uncharacterized protein</fullName>
    </submittedName>
</protein>
<sequence>MNAIIKLRLQQTNKNSYDIISQLGCELDSHAKQHRNNNLQKSESDSQPIFYSFFTLINYCPQRQHTPLSIHSSFLCLD</sequence>
<dbReference type="AlphaFoldDB" id="A0AAN9FA21"/>
<accession>A0AAN9FA21</accession>
<evidence type="ECO:0000313" key="2">
    <source>
        <dbReference type="Proteomes" id="UP001372338"/>
    </source>
</evidence>
<dbReference type="EMBL" id="JAYWIO010000004">
    <property type="protein sequence ID" value="KAK7270073.1"/>
    <property type="molecule type" value="Genomic_DNA"/>
</dbReference>
<keyword evidence="2" id="KW-1185">Reference proteome</keyword>
<gene>
    <name evidence="1" type="ORF">RIF29_22964</name>
</gene>
<name>A0AAN9FA21_CROPI</name>
<dbReference type="Proteomes" id="UP001372338">
    <property type="component" value="Unassembled WGS sequence"/>
</dbReference>